<name>A0A5J5GQW5_9RHOB</name>
<dbReference type="RefSeq" id="WP_150443951.1">
    <property type="nucleotide sequence ID" value="NZ_VYQE01000001.1"/>
</dbReference>
<gene>
    <name evidence="2" type="ORF">F3S47_04260</name>
</gene>
<protein>
    <submittedName>
        <fullName evidence="2">M48 family metallopeptidase</fullName>
    </submittedName>
</protein>
<sequence>MGDTLRLGNPPISIALRRSARARRLSLRVSQLDGRVTLTLPRGVTQREGERFAREKETWLRGHLGRMGAPEPLEIGGTVPFEGRAHTLEAASVRAPRAEGERLLVPGDPDQLGRRVSAFFKLAARERLAEASDRHAAALGRRYGRITLRDTRSRWGSCSSEGNLMYSWRLIMAPREVLDYVALHEVAHLAEMNHGPRFWALVESRCPGWKAHRNWLRDNGPALHRVSFGA</sequence>
<dbReference type="PANTHER" id="PTHR30399">
    <property type="entry name" value="UNCHARACTERIZED PROTEIN YGJP"/>
    <property type="match status" value="1"/>
</dbReference>
<organism evidence="2 3">
    <name type="scientific">Histidinibacterium aquaticum</name>
    <dbReference type="NCBI Taxonomy" id="2613962"/>
    <lineage>
        <taxon>Bacteria</taxon>
        <taxon>Pseudomonadati</taxon>
        <taxon>Pseudomonadota</taxon>
        <taxon>Alphaproteobacteria</taxon>
        <taxon>Rhodobacterales</taxon>
        <taxon>Paracoccaceae</taxon>
        <taxon>Histidinibacterium</taxon>
    </lineage>
</organism>
<keyword evidence="3" id="KW-1185">Reference proteome</keyword>
<dbReference type="Gene3D" id="3.30.2010.10">
    <property type="entry name" value="Metalloproteases ('zincins'), catalytic domain"/>
    <property type="match status" value="1"/>
</dbReference>
<dbReference type="InterPro" id="IPR002725">
    <property type="entry name" value="YgjP-like_metallopeptidase"/>
</dbReference>
<accession>A0A5J5GQW5</accession>
<dbReference type="Proteomes" id="UP000326554">
    <property type="component" value="Unassembled WGS sequence"/>
</dbReference>
<dbReference type="AlphaFoldDB" id="A0A5J5GQW5"/>
<dbReference type="Pfam" id="PF01863">
    <property type="entry name" value="YgjP-like"/>
    <property type="match status" value="1"/>
</dbReference>
<feature type="domain" description="YgjP-like metallopeptidase" evidence="1">
    <location>
        <begin position="23"/>
        <end position="218"/>
    </location>
</feature>
<dbReference type="EMBL" id="VYQE01000001">
    <property type="protein sequence ID" value="KAA9010465.1"/>
    <property type="molecule type" value="Genomic_DNA"/>
</dbReference>
<dbReference type="InterPro" id="IPR053136">
    <property type="entry name" value="UTP_pyrophosphatase-like"/>
</dbReference>
<evidence type="ECO:0000259" key="1">
    <source>
        <dbReference type="Pfam" id="PF01863"/>
    </source>
</evidence>
<comment type="caution">
    <text evidence="2">The sequence shown here is derived from an EMBL/GenBank/DDBJ whole genome shotgun (WGS) entry which is preliminary data.</text>
</comment>
<proteinExistence type="predicted"/>
<dbReference type="CDD" id="cd07344">
    <property type="entry name" value="M48_yhfN_like"/>
    <property type="match status" value="1"/>
</dbReference>
<reference evidence="2 3" key="1">
    <citation type="submission" date="2019-09" db="EMBL/GenBank/DDBJ databases">
        <authorList>
            <person name="Park J.-S."/>
            <person name="Choi H.-J."/>
        </authorList>
    </citation>
    <scope>NUCLEOTIDE SEQUENCE [LARGE SCALE GENOMIC DNA]</scope>
    <source>
        <strain evidence="2 3">176SS1-4</strain>
    </source>
</reference>
<evidence type="ECO:0000313" key="2">
    <source>
        <dbReference type="EMBL" id="KAA9010465.1"/>
    </source>
</evidence>
<dbReference type="PANTHER" id="PTHR30399:SF1">
    <property type="entry name" value="UTP PYROPHOSPHATASE"/>
    <property type="match status" value="1"/>
</dbReference>
<evidence type="ECO:0000313" key="3">
    <source>
        <dbReference type="Proteomes" id="UP000326554"/>
    </source>
</evidence>